<dbReference type="EMBL" id="JARKHS020010436">
    <property type="protein sequence ID" value="KAK8778779.1"/>
    <property type="molecule type" value="Genomic_DNA"/>
</dbReference>
<comment type="caution">
    <text evidence="3">The sequence shown here is derived from an EMBL/GenBank/DDBJ whole genome shotgun (WGS) entry which is preliminary data.</text>
</comment>
<evidence type="ECO:0000256" key="1">
    <source>
        <dbReference type="SAM" id="MobiDB-lite"/>
    </source>
</evidence>
<gene>
    <name evidence="3" type="ORF">V5799_019883</name>
</gene>
<dbReference type="Proteomes" id="UP001321473">
    <property type="component" value="Unassembled WGS sequence"/>
</dbReference>
<keyword evidence="2" id="KW-0732">Signal</keyword>
<evidence type="ECO:0000313" key="3">
    <source>
        <dbReference type="EMBL" id="KAK8778779.1"/>
    </source>
</evidence>
<accession>A0AAQ4EVG9</accession>
<evidence type="ECO:0008006" key="5">
    <source>
        <dbReference type="Google" id="ProtNLM"/>
    </source>
</evidence>
<sequence>MGRRSCRPFNPEISSGEMASTSMLFLAVAMLCAAAAAAGEDTEPSGGTGLQGRQEETAEIVEALGELIEAIPTLSPRDSGSPPPLGLVATPSPEFLESRRTRQPSHPPVHTPLRDQNTEPRGGDSWFGGLARIFGSLAKTIYRSSHALAHDGRGSK</sequence>
<evidence type="ECO:0000256" key="2">
    <source>
        <dbReference type="SAM" id="SignalP"/>
    </source>
</evidence>
<organism evidence="3 4">
    <name type="scientific">Amblyomma americanum</name>
    <name type="common">Lone star tick</name>
    <dbReference type="NCBI Taxonomy" id="6943"/>
    <lineage>
        <taxon>Eukaryota</taxon>
        <taxon>Metazoa</taxon>
        <taxon>Ecdysozoa</taxon>
        <taxon>Arthropoda</taxon>
        <taxon>Chelicerata</taxon>
        <taxon>Arachnida</taxon>
        <taxon>Acari</taxon>
        <taxon>Parasitiformes</taxon>
        <taxon>Ixodida</taxon>
        <taxon>Ixodoidea</taxon>
        <taxon>Ixodidae</taxon>
        <taxon>Amblyomminae</taxon>
        <taxon>Amblyomma</taxon>
    </lineage>
</organism>
<feature type="region of interest" description="Disordered" evidence="1">
    <location>
        <begin position="72"/>
        <end position="124"/>
    </location>
</feature>
<feature type="chain" id="PRO_5042958947" description="Secreted protein" evidence="2">
    <location>
        <begin position="40"/>
        <end position="156"/>
    </location>
</feature>
<feature type="signal peptide" evidence="2">
    <location>
        <begin position="1"/>
        <end position="39"/>
    </location>
</feature>
<reference evidence="3 4" key="1">
    <citation type="journal article" date="2023" name="Arcadia Sci">
        <title>De novo assembly of a long-read Amblyomma americanum tick genome.</title>
        <authorList>
            <person name="Chou S."/>
            <person name="Poskanzer K.E."/>
            <person name="Rollins M."/>
            <person name="Thuy-Boun P.S."/>
        </authorList>
    </citation>
    <scope>NUCLEOTIDE SEQUENCE [LARGE SCALE GENOMIC DNA]</scope>
    <source>
        <strain evidence="3">F_SG_1</strain>
        <tissue evidence="3">Salivary glands</tissue>
    </source>
</reference>
<feature type="compositionally biased region" description="Basic and acidic residues" evidence="1">
    <location>
        <begin position="112"/>
        <end position="122"/>
    </location>
</feature>
<protein>
    <recommendedName>
        <fullName evidence="5">Secreted protein</fullName>
    </recommendedName>
</protein>
<dbReference type="AlphaFoldDB" id="A0AAQ4EVG9"/>
<proteinExistence type="predicted"/>
<evidence type="ECO:0000313" key="4">
    <source>
        <dbReference type="Proteomes" id="UP001321473"/>
    </source>
</evidence>
<name>A0AAQ4EVG9_AMBAM</name>
<keyword evidence="4" id="KW-1185">Reference proteome</keyword>